<dbReference type="InterPro" id="IPR010095">
    <property type="entry name" value="Cas12f1-like_TNB"/>
</dbReference>
<name>A0A326U4U5_THEHA</name>
<dbReference type="NCBIfam" id="TIGR01766">
    <property type="entry name" value="IS200/IS605 family accessory protein TnpB-like domain"/>
    <property type="match status" value="1"/>
</dbReference>
<evidence type="ECO:0000259" key="7">
    <source>
        <dbReference type="Pfam" id="PF01385"/>
    </source>
</evidence>
<dbReference type="GO" id="GO:0006310">
    <property type="term" value="P:DNA recombination"/>
    <property type="evidence" value="ECO:0007669"/>
    <property type="project" value="UniProtKB-KW"/>
</dbReference>
<evidence type="ECO:0000256" key="6">
    <source>
        <dbReference type="SAM" id="MobiDB-lite"/>
    </source>
</evidence>
<dbReference type="NCBIfam" id="NF040570">
    <property type="entry name" value="guided_TnpB"/>
    <property type="match status" value="1"/>
</dbReference>
<gene>
    <name evidence="9" type="ORF">EI42_03411</name>
</gene>
<evidence type="ECO:0000256" key="2">
    <source>
        <dbReference type="ARBA" id="ARBA00011044"/>
    </source>
</evidence>
<comment type="caution">
    <text evidence="9">The sequence shown here is derived from an EMBL/GenBank/DDBJ whole genome shotgun (WGS) entry which is preliminary data.</text>
</comment>
<dbReference type="InterPro" id="IPR051399">
    <property type="entry name" value="RNA-guided_DNA_endo/Transpos"/>
</dbReference>
<organism evidence="9 10">
    <name type="scientific">Thermosporothrix hazakensis</name>
    <dbReference type="NCBI Taxonomy" id="644383"/>
    <lineage>
        <taxon>Bacteria</taxon>
        <taxon>Bacillati</taxon>
        <taxon>Chloroflexota</taxon>
        <taxon>Ktedonobacteria</taxon>
        <taxon>Ktedonobacterales</taxon>
        <taxon>Thermosporotrichaceae</taxon>
        <taxon>Thermosporothrix</taxon>
    </lineage>
</organism>
<dbReference type="AlphaFoldDB" id="A0A326U4U5"/>
<keyword evidence="4" id="KW-0238">DNA-binding</keyword>
<reference evidence="9 10" key="1">
    <citation type="submission" date="2018-06" db="EMBL/GenBank/DDBJ databases">
        <title>Genomic Encyclopedia of Archaeal and Bacterial Type Strains, Phase II (KMG-II): from individual species to whole genera.</title>
        <authorList>
            <person name="Goeker M."/>
        </authorList>
    </citation>
    <scope>NUCLEOTIDE SEQUENCE [LARGE SCALE GENOMIC DNA]</scope>
    <source>
        <strain evidence="9 10">ATCC BAA-1881</strain>
    </source>
</reference>
<evidence type="ECO:0000256" key="5">
    <source>
        <dbReference type="ARBA" id="ARBA00023172"/>
    </source>
</evidence>
<accession>A0A326U4U5</accession>
<evidence type="ECO:0000313" key="9">
    <source>
        <dbReference type="EMBL" id="PZW28033.1"/>
    </source>
</evidence>
<sequence length="403" mass="45584">MLVYEYKLSGSRQQYAAIDEAIRIVQFIRNKSLRLWMEQRGTSKNDVQTNCAVLAKAYPFASRLNSQARQAGADRAWFAISRFYENCKNNKPGKKGYPKFQRNNRSVEYKGTGWKLDPDGRHILFTDGCGIGRLKLIGNPNQRIQEFPIKQIKRVRIVKRADGYYTQFCVQTERKVEHVSSGKQLGIDVGLKSYLTDSEGNTVENPRHSRKAEKKLKRLQRRLCRKQKQSANRKKARKALAKQHLKVQRQREDFARKVANTYVSSCDLIAYEDLQIRNMVKNRKLAKSIHDAGWGLFLQWVKRYALLHGIPVIAVAPHFTSQKCSDCGTIVKKSLSVRTHVCTGCGIILDRDHNAALNILHEALQSVSNGTVGHTGTCPTGQNASGDLASPASSKRRRGTSGR</sequence>
<evidence type="ECO:0000256" key="1">
    <source>
        <dbReference type="ARBA" id="ARBA00008761"/>
    </source>
</evidence>
<evidence type="ECO:0000259" key="8">
    <source>
        <dbReference type="Pfam" id="PF07282"/>
    </source>
</evidence>
<evidence type="ECO:0000256" key="3">
    <source>
        <dbReference type="ARBA" id="ARBA00022578"/>
    </source>
</evidence>
<dbReference type="Proteomes" id="UP000248806">
    <property type="component" value="Unassembled WGS sequence"/>
</dbReference>
<keyword evidence="10" id="KW-1185">Reference proteome</keyword>
<evidence type="ECO:0000256" key="4">
    <source>
        <dbReference type="ARBA" id="ARBA00023125"/>
    </source>
</evidence>
<dbReference type="Pfam" id="PF07282">
    <property type="entry name" value="Cas12f1-like_TNB"/>
    <property type="match status" value="1"/>
</dbReference>
<protein>
    <submittedName>
        <fullName evidence="9">Putative transposase</fullName>
    </submittedName>
</protein>
<dbReference type="Pfam" id="PF01385">
    <property type="entry name" value="OrfB_IS605"/>
    <property type="match status" value="1"/>
</dbReference>
<dbReference type="RefSeq" id="WP_111323775.1">
    <property type="nucleotide sequence ID" value="NZ_QKUF01000011.1"/>
</dbReference>
<feature type="region of interest" description="Disordered" evidence="6">
    <location>
        <begin position="375"/>
        <end position="403"/>
    </location>
</feature>
<dbReference type="GO" id="GO:0003677">
    <property type="term" value="F:DNA binding"/>
    <property type="evidence" value="ECO:0007669"/>
    <property type="project" value="UniProtKB-KW"/>
</dbReference>
<dbReference type="InterPro" id="IPR001959">
    <property type="entry name" value="Transposase"/>
</dbReference>
<dbReference type="PANTHER" id="PTHR30405">
    <property type="entry name" value="TRANSPOSASE"/>
    <property type="match status" value="1"/>
</dbReference>
<proteinExistence type="inferred from homology"/>
<feature type="compositionally biased region" description="Basic residues" evidence="6">
    <location>
        <begin position="394"/>
        <end position="403"/>
    </location>
</feature>
<dbReference type="EMBL" id="QKUF01000011">
    <property type="protein sequence ID" value="PZW28033.1"/>
    <property type="molecule type" value="Genomic_DNA"/>
</dbReference>
<comment type="similarity">
    <text evidence="2">In the N-terminal section; belongs to the transposase 2 family.</text>
</comment>
<dbReference type="GO" id="GO:0032196">
    <property type="term" value="P:transposition"/>
    <property type="evidence" value="ECO:0007669"/>
    <property type="project" value="UniProtKB-KW"/>
</dbReference>
<keyword evidence="5" id="KW-0233">DNA recombination</keyword>
<dbReference type="PANTHER" id="PTHR30405:SF25">
    <property type="entry name" value="RNA-GUIDED DNA ENDONUCLEASE INSQ-RELATED"/>
    <property type="match status" value="1"/>
</dbReference>
<feature type="domain" description="Cas12f1-like TNB" evidence="8">
    <location>
        <begin position="294"/>
        <end position="359"/>
    </location>
</feature>
<feature type="compositionally biased region" description="Polar residues" evidence="6">
    <location>
        <begin position="375"/>
        <end position="385"/>
    </location>
</feature>
<keyword evidence="3" id="KW-0815">Transposition</keyword>
<comment type="similarity">
    <text evidence="1">In the C-terminal section; belongs to the transposase 35 family.</text>
</comment>
<feature type="domain" description="Probable transposase IS891/IS1136/IS1341" evidence="7">
    <location>
        <begin position="167"/>
        <end position="283"/>
    </location>
</feature>
<evidence type="ECO:0000313" key="10">
    <source>
        <dbReference type="Proteomes" id="UP000248806"/>
    </source>
</evidence>